<reference evidence="2" key="2">
    <citation type="submission" date="2020-05" db="UniProtKB">
        <authorList>
            <consortium name="EnsemblMetazoa"/>
        </authorList>
    </citation>
    <scope>IDENTIFICATION</scope>
    <source>
        <strain evidence="2">FAR1</strain>
    </source>
</reference>
<protein>
    <submittedName>
        <fullName evidence="2">Uncharacterized protein</fullName>
    </submittedName>
</protein>
<name>A0A182QRG2_9DIPT</name>
<evidence type="ECO:0000256" key="1">
    <source>
        <dbReference type="SAM" id="MobiDB-lite"/>
    </source>
</evidence>
<dbReference type="VEuPathDB" id="VectorBase:AFAF015387"/>
<reference evidence="3" key="1">
    <citation type="submission" date="2014-01" db="EMBL/GenBank/DDBJ databases">
        <title>The Genome Sequence of Anopheles farauti FAR1 (V2).</title>
        <authorList>
            <consortium name="The Broad Institute Genomics Platform"/>
            <person name="Neafsey D.E."/>
            <person name="Besansky N."/>
            <person name="Howell P."/>
            <person name="Walton C."/>
            <person name="Young S.K."/>
            <person name="Zeng Q."/>
            <person name="Gargeya S."/>
            <person name="Fitzgerald M."/>
            <person name="Haas B."/>
            <person name="Abouelleil A."/>
            <person name="Allen A.W."/>
            <person name="Alvarado L."/>
            <person name="Arachchi H.M."/>
            <person name="Berlin A.M."/>
            <person name="Chapman S.B."/>
            <person name="Gainer-Dewar J."/>
            <person name="Goldberg J."/>
            <person name="Griggs A."/>
            <person name="Gujja S."/>
            <person name="Hansen M."/>
            <person name="Howarth C."/>
            <person name="Imamovic A."/>
            <person name="Ireland A."/>
            <person name="Larimer J."/>
            <person name="McCowan C."/>
            <person name="Murphy C."/>
            <person name="Pearson M."/>
            <person name="Poon T.W."/>
            <person name="Priest M."/>
            <person name="Roberts A."/>
            <person name="Saif S."/>
            <person name="Shea T."/>
            <person name="Sisk P."/>
            <person name="Sykes S."/>
            <person name="Wortman J."/>
            <person name="Nusbaum C."/>
            <person name="Birren B."/>
        </authorList>
    </citation>
    <scope>NUCLEOTIDE SEQUENCE [LARGE SCALE GENOMIC DNA]</scope>
    <source>
        <strain evidence="3">FAR1</strain>
    </source>
</reference>
<evidence type="ECO:0000313" key="3">
    <source>
        <dbReference type="Proteomes" id="UP000075886"/>
    </source>
</evidence>
<dbReference type="AlphaFoldDB" id="A0A182QRG2"/>
<dbReference type="EMBL" id="AXCN02000346">
    <property type="status" value="NOT_ANNOTATED_CDS"/>
    <property type="molecule type" value="Genomic_DNA"/>
</dbReference>
<evidence type="ECO:0000313" key="2">
    <source>
        <dbReference type="EnsemblMetazoa" id="AFAF015387-PA"/>
    </source>
</evidence>
<feature type="region of interest" description="Disordered" evidence="1">
    <location>
        <begin position="381"/>
        <end position="400"/>
    </location>
</feature>
<dbReference type="Proteomes" id="UP000075886">
    <property type="component" value="Unassembled WGS sequence"/>
</dbReference>
<proteinExistence type="predicted"/>
<keyword evidence="3" id="KW-1185">Reference proteome</keyword>
<sequence>MTSGFRRFGRFGLTTGDNLVLPDEAPNVPGAGFISLNGTSVWSSPPSVPQLSFTRSEYEITIPIASDGHLPSPISVDEARFTSSSFRCPSRAMPRRSLLLEASGTRKNDFVKLAPGVIGQPSRVSSEAMCLLNCAFTMISRSSVTSRLILPCEKVKPLLTSDDGSRRPRVAGACCSFLIVSATALRLWPLSLSSSPTNALIAYSTPSGLPWSSSPACSVTELGAIDGKWKVNGNAFAPSFFTSRSCIGVISMFGFSIGLRSQRIVLKDFLFLFTSTNPLTNLPEDLAAPQILLVQHDDAIDRIAVVGVVDEVALAEIDALLEQQRGLDVALRRCLHRPAGPVDVWKAFVVVVDSPESLESLKCLHRSRVFSAGGASTHHYKKTPHAGFASDRHTGHTKTKPKAACVQTISHRVTLAFEST</sequence>
<dbReference type="EnsemblMetazoa" id="AFAF015387-RA">
    <property type="protein sequence ID" value="AFAF015387-PA"/>
    <property type="gene ID" value="AFAF015387"/>
</dbReference>
<accession>A0A182QRG2</accession>
<organism evidence="2 3">
    <name type="scientific">Anopheles farauti</name>
    <dbReference type="NCBI Taxonomy" id="69004"/>
    <lineage>
        <taxon>Eukaryota</taxon>
        <taxon>Metazoa</taxon>
        <taxon>Ecdysozoa</taxon>
        <taxon>Arthropoda</taxon>
        <taxon>Hexapoda</taxon>
        <taxon>Insecta</taxon>
        <taxon>Pterygota</taxon>
        <taxon>Neoptera</taxon>
        <taxon>Endopterygota</taxon>
        <taxon>Diptera</taxon>
        <taxon>Nematocera</taxon>
        <taxon>Culicoidea</taxon>
        <taxon>Culicidae</taxon>
        <taxon>Anophelinae</taxon>
        <taxon>Anopheles</taxon>
    </lineage>
</organism>